<evidence type="ECO:0000313" key="4">
    <source>
        <dbReference type="EMBL" id="SNS35085.1"/>
    </source>
</evidence>
<dbReference type="InterPro" id="IPR011006">
    <property type="entry name" value="CheY-like_superfamily"/>
</dbReference>
<feature type="domain" description="Response regulatory" evidence="3">
    <location>
        <begin position="8"/>
        <end position="126"/>
    </location>
</feature>
<dbReference type="Proteomes" id="UP000198284">
    <property type="component" value="Unassembled WGS sequence"/>
</dbReference>
<feature type="modified residue" description="4-aspartylphosphate" evidence="2">
    <location>
        <position position="59"/>
    </location>
</feature>
<dbReference type="Pfam" id="PF00072">
    <property type="entry name" value="Response_reg"/>
    <property type="match status" value="1"/>
</dbReference>
<evidence type="ECO:0000256" key="1">
    <source>
        <dbReference type="ARBA" id="ARBA00022553"/>
    </source>
</evidence>
<dbReference type="AlphaFoldDB" id="A0A239DR18"/>
<dbReference type="GO" id="GO:0000160">
    <property type="term" value="P:phosphorelay signal transduction system"/>
    <property type="evidence" value="ECO:0007669"/>
    <property type="project" value="InterPro"/>
</dbReference>
<dbReference type="PROSITE" id="PS50110">
    <property type="entry name" value="RESPONSE_REGULATORY"/>
    <property type="match status" value="1"/>
</dbReference>
<keyword evidence="5" id="KW-1185">Reference proteome</keyword>
<dbReference type="SUPFAM" id="SSF52172">
    <property type="entry name" value="CheY-like"/>
    <property type="match status" value="1"/>
</dbReference>
<evidence type="ECO:0000313" key="5">
    <source>
        <dbReference type="Proteomes" id="UP000198284"/>
    </source>
</evidence>
<dbReference type="CDD" id="cd17574">
    <property type="entry name" value="REC_OmpR"/>
    <property type="match status" value="1"/>
</dbReference>
<dbReference type="InterPro" id="IPR001789">
    <property type="entry name" value="Sig_transdc_resp-reg_receiver"/>
</dbReference>
<proteinExistence type="predicted"/>
<name>A0A239DR18_9BURK</name>
<gene>
    <name evidence="4" type="ORF">SAMN06265795_102333</name>
</gene>
<dbReference type="InterPro" id="IPR050595">
    <property type="entry name" value="Bact_response_regulator"/>
</dbReference>
<organism evidence="4 5">
    <name type="scientific">Noviherbaspirillum humi</name>
    <dbReference type="NCBI Taxonomy" id="1688639"/>
    <lineage>
        <taxon>Bacteria</taxon>
        <taxon>Pseudomonadati</taxon>
        <taxon>Pseudomonadota</taxon>
        <taxon>Betaproteobacteria</taxon>
        <taxon>Burkholderiales</taxon>
        <taxon>Oxalobacteraceae</taxon>
        <taxon>Noviherbaspirillum</taxon>
    </lineage>
</organism>
<reference evidence="4 5" key="1">
    <citation type="submission" date="2017-06" db="EMBL/GenBank/DDBJ databases">
        <authorList>
            <person name="Kim H.J."/>
            <person name="Triplett B.A."/>
        </authorList>
    </citation>
    <scope>NUCLEOTIDE SEQUENCE [LARGE SCALE GENOMIC DNA]</scope>
    <source>
        <strain evidence="4 5">U15</strain>
    </source>
</reference>
<evidence type="ECO:0000256" key="2">
    <source>
        <dbReference type="PROSITE-ProRule" id="PRU00169"/>
    </source>
</evidence>
<keyword evidence="1 2" id="KW-0597">Phosphoprotein</keyword>
<protein>
    <submittedName>
        <fullName evidence="4">Response regulator receiver domain-containing protein</fullName>
    </submittedName>
</protein>
<dbReference type="PANTHER" id="PTHR44591:SF3">
    <property type="entry name" value="RESPONSE REGULATORY DOMAIN-CONTAINING PROTEIN"/>
    <property type="match status" value="1"/>
</dbReference>
<evidence type="ECO:0000259" key="3">
    <source>
        <dbReference type="PROSITE" id="PS50110"/>
    </source>
</evidence>
<accession>A0A239DR18</accession>
<sequence>MNPAASPYVLIVEDDTQIGRLLSLLMTRQGYRIELETDGLAALERIGKAEAVPALVLLDLMLPRRDGYEIASFLRTCPGWQQVPVIMLSARNGQHDAARREQAGIDEFIAKPFQPAELLQRLQPYMKAAGSA</sequence>
<dbReference type="SMART" id="SM00448">
    <property type="entry name" value="REC"/>
    <property type="match status" value="1"/>
</dbReference>
<dbReference type="EMBL" id="FZOT01000002">
    <property type="protein sequence ID" value="SNS35085.1"/>
    <property type="molecule type" value="Genomic_DNA"/>
</dbReference>
<dbReference type="PANTHER" id="PTHR44591">
    <property type="entry name" value="STRESS RESPONSE REGULATOR PROTEIN 1"/>
    <property type="match status" value="1"/>
</dbReference>
<dbReference type="RefSeq" id="WP_176442320.1">
    <property type="nucleotide sequence ID" value="NZ_FZOT01000002.1"/>
</dbReference>
<dbReference type="Gene3D" id="3.40.50.2300">
    <property type="match status" value="1"/>
</dbReference>